<dbReference type="Proteomes" id="UP000681594">
    <property type="component" value="Unassembled WGS sequence"/>
</dbReference>
<dbReference type="Pfam" id="PF14833">
    <property type="entry name" value="NAD_binding_11"/>
    <property type="match status" value="1"/>
</dbReference>
<dbReference type="Pfam" id="PF03446">
    <property type="entry name" value="NAD_binding_2"/>
    <property type="match status" value="1"/>
</dbReference>
<dbReference type="Gene3D" id="1.10.1040.10">
    <property type="entry name" value="N-(1-d-carboxylethyl)-l-norvaline Dehydrogenase, domain 2"/>
    <property type="match status" value="1"/>
</dbReference>
<evidence type="ECO:0000256" key="2">
    <source>
        <dbReference type="ARBA" id="ARBA00023027"/>
    </source>
</evidence>
<keyword evidence="1" id="KW-0560">Oxidoreductase</keyword>
<dbReference type="InterPro" id="IPR036291">
    <property type="entry name" value="NAD(P)-bd_dom_sf"/>
</dbReference>
<dbReference type="InterPro" id="IPR006115">
    <property type="entry name" value="6PGDH_NADP-bd"/>
</dbReference>
<feature type="domain" description="3-hydroxyisobutyrate dehydrogenase-like NAD-binding" evidence="4">
    <location>
        <begin position="161"/>
        <end position="282"/>
    </location>
</feature>
<reference evidence="5 6" key="1">
    <citation type="submission" date="2021-03" db="EMBL/GenBank/DDBJ databases">
        <authorList>
            <person name="So Y."/>
        </authorList>
    </citation>
    <scope>NUCLEOTIDE SEQUENCE [LARGE SCALE GENOMIC DNA]</scope>
    <source>
        <strain evidence="5 6">SSH11</strain>
    </source>
</reference>
<keyword evidence="6" id="KW-1185">Reference proteome</keyword>
<protein>
    <submittedName>
        <fullName evidence="5">NAD(P)-dependent oxidoreductase</fullName>
    </submittedName>
</protein>
<name>A0ABS4AI60_9PROT</name>
<sequence length="296" mass="30874">MRLGFIGLGNIGGVMARRLAEHGHGLVVHDINPVAAAALAEAGAELAGSPEEVASRCEWVFLSLPTPAIVRQVASGVAGGSAVKAVIDLSTTGASMSARVAEELAGHGIRLLDAPVSGGVAGARKGTLAVMTSGPRDLFEAVEPLLRQIGQKIFYLGAEAGQAQTMKVVNNLMAATSIVACCEGLVFGAKAGIDTRVMIDVLNASSGRSYATEHRVPNAVLDRSFPTVFTTELMYKDVKLCLDEAEKLGMPMWIGPATRQFLAFAMSQGSGPEDLVSVIKHYERWAQVEAGGEAAS</sequence>
<dbReference type="EMBL" id="JAGIZB010000018">
    <property type="protein sequence ID" value="MBP0446561.1"/>
    <property type="molecule type" value="Genomic_DNA"/>
</dbReference>
<evidence type="ECO:0000259" key="3">
    <source>
        <dbReference type="Pfam" id="PF03446"/>
    </source>
</evidence>
<evidence type="ECO:0000259" key="4">
    <source>
        <dbReference type="Pfam" id="PF14833"/>
    </source>
</evidence>
<feature type="domain" description="6-phosphogluconate dehydrogenase NADP-binding" evidence="3">
    <location>
        <begin position="3"/>
        <end position="157"/>
    </location>
</feature>
<evidence type="ECO:0000313" key="6">
    <source>
        <dbReference type="Proteomes" id="UP000681594"/>
    </source>
</evidence>
<dbReference type="RefSeq" id="WP_209380829.1">
    <property type="nucleotide sequence ID" value="NZ_JAGIZB010000018.1"/>
</dbReference>
<organism evidence="5 6">
    <name type="scientific">Pararoseomonas baculiformis</name>
    <dbReference type="NCBI Taxonomy" id="2820812"/>
    <lineage>
        <taxon>Bacteria</taxon>
        <taxon>Pseudomonadati</taxon>
        <taxon>Pseudomonadota</taxon>
        <taxon>Alphaproteobacteria</taxon>
        <taxon>Acetobacterales</taxon>
        <taxon>Acetobacteraceae</taxon>
        <taxon>Pararoseomonas</taxon>
    </lineage>
</organism>
<dbReference type="InterPro" id="IPR015815">
    <property type="entry name" value="HIBADH-related"/>
</dbReference>
<dbReference type="InterPro" id="IPR029154">
    <property type="entry name" value="HIBADH-like_NADP-bd"/>
</dbReference>
<dbReference type="InterPro" id="IPR008927">
    <property type="entry name" value="6-PGluconate_DH-like_C_sf"/>
</dbReference>
<dbReference type="PIRSF" id="PIRSF000103">
    <property type="entry name" value="HIBADH"/>
    <property type="match status" value="1"/>
</dbReference>
<comment type="caution">
    <text evidence="5">The sequence shown here is derived from an EMBL/GenBank/DDBJ whole genome shotgun (WGS) entry which is preliminary data.</text>
</comment>
<dbReference type="PANTHER" id="PTHR22981">
    <property type="entry name" value="3-HYDROXYISOBUTYRATE DEHYDROGENASE-RELATED"/>
    <property type="match status" value="1"/>
</dbReference>
<evidence type="ECO:0000313" key="5">
    <source>
        <dbReference type="EMBL" id="MBP0446561.1"/>
    </source>
</evidence>
<gene>
    <name evidence="5" type="ORF">J8J14_17440</name>
</gene>
<keyword evidence="2" id="KW-0520">NAD</keyword>
<dbReference type="SUPFAM" id="SSF51735">
    <property type="entry name" value="NAD(P)-binding Rossmann-fold domains"/>
    <property type="match status" value="1"/>
</dbReference>
<evidence type="ECO:0000256" key="1">
    <source>
        <dbReference type="ARBA" id="ARBA00023002"/>
    </source>
</evidence>
<dbReference type="InterPro" id="IPR013328">
    <property type="entry name" value="6PGD_dom2"/>
</dbReference>
<proteinExistence type="predicted"/>
<accession>A0ABS4AI60</accession>
<dbReference type="Gene3D" id="3.40.50.720">
    <property type="entry name" value="NAD(P)-binding Rossmann-like Domain"/>
    <property type="match status" value="1"/>
</dbReference>
<dbReference type="SUPFAM" id="SSF48179">
    <property type="entry name" value="6-phosphogluconate dehydrogenase C-terminal domain-like"/>
    <property type="match status" value="1"/>
</dbReference>
<dbReference type="PANTHER" id="PTHR22981:SF7">
    <property type="entry name" value="3-HYDROXYISOBUTYRATE DEHYDROGENASE, MITOCHONDRIAL"/>
    <property type="match status" value="1"/>
</dbReference>